<evidence type="ECO:0000256" key="1">
    <source>
        <dbReference type="SAM" id="Phobius"/>
    </source>
</evidence>
<organism evidence="2">
    <name type="scientific">marine metagenome</name>
    <dbReference type="NCBI Taxonomy" id="408172"/>
    <lineage>
        <taxon>unclassified sequences</taxon>
        <taxon>metagenomes</taxon>
        <taxon>ecological metagenomes</taxon>
    </lineage>
</organism>
<keyword evidence="1" id="KW-0812">Transmembrane</keyword>
<keyword evidence="1" id="KW-0472">Membrane</keyword>
<dbReference type="EMBL" id="UINC01170729">
    <property type="protein sequence ID" value="SVD74919.1"/>
    <property type="molecule type" value="Genomic_DNA"/>
</dbReference>
<feature type="transmembrane region" description="Helical" evidence="1">
    <location>
        <begin position="31"/>
        <end position="53"/>
    </location>
</feature>
<feature type="non-terminal residue" evidence="2">
    <location>
        <position position="81"/>
    </location>
</feature>
<gene>
    <name evidence="2" type="ORF">METZ01_LOCUS427773</name>
</gene>
<sequence length="81" mass="8950">MAAISGVRSINQPGRIPLLIFEMSAKKHSFWLHRFSIMIVVCAAILICMGGLVTSSEVGLAVPDWPTSFGYNVFLLPLDQW</sequence>
<proteinExistence type="predicted"/>
<dbReference type="AlphaFoldDB" id="A0A382XVR5"/>
<keyword evidence="1" id="KW-1133">Transmembrane helix</keyword>
<protein>
    <submittedName>
        <fullName evidence="2">Uncharacterized protein</fullName>
    </submittedName>
</protein>
<reference evidence="2" key="1">
    <citation type="submission" date="2018-05" db="EMBL/GenBank/DDBJ databases">
        <authorList>
            <person name="Lanie J.A."/>
            <person name="Ng W.-L."/>
            <person name="Kazmierczak K.M."/>
            <person name="Andrzejewski T.M."/>
            <person name="Davidsen T.M."/>
            <person name="Wayne K.J."/>
            <person name="Tettelin H."/>
            <person name="Glass J.I."/>
            <person name="Rusch D."/>
            <person name="Podicherti R."/>
            <person name="Tsui H.-C.T."/>
            <person name="Winkler M.E."/>
        </authorList>
    </citation>
    <scope>NUCLEOTIDE SEQUENCE</scope>
</reference>
<accession>A0A382XVR5</accession>
<name>A0A382XVR5_9ZZZZ</name>
<evidence type="ECO:0000313" key="2">
    <source>
        <dbReference type="EMBL" id="SVD74919.1"/>
    </source>
</evidence>